<dbReference type="GO" id="GO:0043186">
    <property type="term" value="C:P granule"/>
    <property type="evidence" value="ECO:0007669"/>
    <property type="project" value="UniProtKB-ARBA"/>
</dbReference>
<dbReference type="InterPro" id="IPR000571">
    <property type="entry name" value="Znf_CCCH"/>
</dbReference>
<dbReference type="InterPro" id="IPR045877">
    <property type="entry name" value="ZFP36-like"/>
</dbReference>
<dbReference type="OrthoDB" id="410307at2759"/>
<evidence type="ECO:0000256" key="1">
    <source>
        <dbReference type="ARBA" id="ARBA00022723"/>
    </source>
</evidence>
<keyword evidence="1 5" id="KW-0479">Metal-binding</keyword>
<keyword evidence="8" id="KW-1185">Reference proteome</keyword>
<dbReference type="GO" id="GO:0003730">
    <property type="term" value="F:mRNA 3'-UTR binding"/>
    <property type="evidence" value="ECO:0007669"/>
    <property type="project" value="TreeGrafter"/>
</dbReference>
<evidence type="ECO:0000259" key="6">
    <source>
        <dbReference type="PROSITE" id="PS50103"/>
    </source>
</evidence>
<feature type="non-terminal residue" evidence="7">
    <location>
        <position position="1"/>
    </location>
</feature>
<reference evidence="7 8" key="1">
    <citation type="submission" date="2018-08" db="EMBL/GenBank/DDBJ databases">
        <authorList>
            <person name="Laetsch R D."/>
            <person name="Stevens L."/>
            <person name="Kumar S."/>
            <person name="Blaxter L. M."/>
        </authorList>
    </citation>
    <scope>NUCLEOTIDE SEQUENCE [LARGE SCALE GENOMIC DNA]</scope>
</reference>
<evidence type="ECO:0000313" key="8">
    <source>
        <dbReference type="Proteomes" id="UP000271087"/>
    </source>
</evidence>
<dbReference type="GO" id="GO:0008270">
    <property type="term" value="F:zinc ion binding"/>
    <property type="evidence" value="ECO:0007669"/>
    <property type="project" value="UniProtKB-KW"/>
</dbReference>
<dbReference type="InterPro" id="IPR036855">
    <property type="entry name" value="Znf_CCCH_sf"/>
</dbReference>
<dbReference type="Gene3D" id="6.10.250.3220">
    <property type="match status" value="1"/>
</dbReference>
<organism evidence="7 8">
    <name type="scientific">Onchocerca ochengi</name>
    <name type="common">Filarial nematode worm</name>
    <dbReference type="NCBI Taxonomy" id="42157"/>
    <lineage>
        <taxon>Eukaryota</taxon>
        <taxon>Metazoa</taxon>
        <taxon>Ecdysozoa</taxon>
        <taxon>Nematoda</taxon>
        <taxon>Chromadorea</taxon>
        <taxon>Rhabditida</taxon>
        <taxon>Spirurina</taxon>
        <taxon>Spiruromorpha</taxon>
        <taxon>Filarioidea</taxon>
        <taxon>Onchocercidae</taxon>
        <taxon>Onchocerca</taxon>
    </lineage>
</organism>
<evidence type="ECO:0000256" key="5">
    <source>
        <dbReference type="PROSITE-ProRule" id="PRU00723"/>
    </source>
</evidence>
<dbReference type="FunFam" id="4.10.1000.10:FF:000001">
    <property type="entry name" value="zinc finger CCCH domain-containing protein 15-like"/>
    <property type="match status" value="1"/>
</dbReference>
<sequence>RRKRKSYKTSLCRAFRETNKCEYGEACIFAHGEKELRLPPKAHPKYKTQLCNKFSMWNYCPYGSHCQFIHQRLDKSMESTSMMRTGNSGNIENNSLHMDSFSMEQMNSNIRYMSSPLTLEKQLLFAEQVPFTPLANTDFYKAGNMGHASVNNQSIGNAAYGDQSLGGFNSVAGNTNLDQRILVDNSNIIKRLSEGFMNMSIQEFYAESHLKHNTT</sequence>
<gene>
    <name evidence="7" type="ORF">NOO_LOCUS11480</name>
</gene>
<dbReference type="EMBL" id="UYRW01008064">
    <property type="protein sequence ID" value="VDM96216.1"/>
    <property type="molecule type" value="Genomic_DNA"/>
</dbReference>
<name>A0A3P7KB58_ONCOC</name>
<keyword evidence="3 5" id="KW-0863">Zinc-finger</keyword>
<evidence type="ECO:0000256" key="3">
    <source>
        <dbReference type="ARBA" id="ARBA00022771"/>
    </source>
</evidence>
<proteinExistence type="predicted"/>
<feature type="zinc finger region" description="C3H1-type" evidence="5">
    <location>
        <begin position="6"/>
        <end position="34"/>
    </location>
</feature>
<dbReference type="PANTHER" id="PTHR12547:SF144">
    <property type="entry name" value="C3H1-TYPE DOMAIN-CONTAINING PROTEIN"/>
    <property type="match status" value="1"/>
</dbReference>
<dbReference type="PROSITE" id="PS50103">
    <property type="entry name" value="ZF_C3H1"/>
    <property type="match status" value="2"/>
</dbReference>
<keyword evidence="2" id="KW-0677">Repeat</keyword>
<evidence type="ECO:0000313" key="7">
    <source>
        <dbReference type="EMBL" id="VDM96216.1"/>
    </source>
</evidence>
<feature type="domain" description="C3H1-type" evidence="6">
    <location>
        <begin position="6"/>
        <end position="34"/>
    </location>
</feature>
<keyword evidence="4 5" id="KW-0862">Zinc</keyword>
<feature type="zinc finger region" description="C3H1-type" evidence="5">
    <location>
        <begin position="45"/>
        <end position="73"/>
    </location>
</feature>
<dbReference type="Gene3D" id="4.10.1000.10">
    <property type="entry name" value="Zinc finger, CCCH-type"/>
    <property type="match status" value="1"/>
</dbReference>
<accession>A0A3P7KB58</accession>
<dbReference type="Proteomes" id="UP000271087">
    <property type="component" value="Unassembled WGS sequence"/>
</dbReference>
<evidence type="ECO:0000256" key="2">
    <source>
        <dbReference type="ARBA" id="ARBA00022737"/>
    </source>
</evidence>
<dbReference type="PANTHER" id="PTHR12547">
    <property type="entry name" value="CCCH ZINC FINGER/TIS11-RELATED"/>
    <property type="match status" value="1"/>
</dbReference>
<feature type="domain" description="C3H1-type" evidence="6">
    <location>
        <begin position="45"/>
        <end position="73"/>
    </location>
</feature>
<dbReference type="AlphaFoldDB" id="A0A3P7KB58"/>
<dbReference type="SUPFAM" id="SSF90229">
    <property type="entry name" value="CCCH zinc finger"/>
    <property type="match status" value="2"/>
</dbReference>
<evidence type="ECO:0000256" key="4">
    <source>
        <dbReference type="ARBA" id="ARBA00022833"/>
    </source>
</evidence>
<dbReference type="SMART" id="SM00356">
    <property type="entry name" value="ZnF_C3H1"/>
    <property type="match status" value="2"/>
</dbReference>
<dbReference type="GO" id="GO:0005829">
    <property type="term" value="C:cytosol"/>
    <property type="evidence" value="ECO:0007669"/>
    <property type="project" value="TreeGrafter"/>
</dbReference>
<dbReference type="Pfam" id="PF00642">
    <property type="entry name" value="zf-CCCH"/>
    <property type="match status" value="2"/>
</dbReference>
<protein>
    <recommendedName>
        <fullName evidence="6">C3H1-type domain-containing protein</fullName>
    </recommendedName>
</protein>